<keyword evidence="2" id="KW-1185">Reference proteome</keyword>
<dbReference type="EMBL" id="CAKMAB010000001">
    <property type="protein sequence ID" value="CAH1054054.1"/>
    <property type="molecule type" value="Genomic_DNA"/>
</dbReference>
<evidence type="ECO:0000313" key="2">
    <source>
        <dbReference type="Proteomes" id="UP000838749"/>
    </source>
</evidence>
<sequence>MSTPTDLSNVLQDCKRRGCTREQMQGFIDRARIYWSGNSGMLVVVESMQSELEGMA</sequence>
<name>A0ABM9B6L7_9BACL</name>
<protein>
    <submittedName>
        <fullName evidence="1">Uncharacterized protein</fullName>
    </submittedName>
</protein>
<reference evidence="1" key="1">
    <citation type="submission" date="2021-12" db="EMBL/GenBank/DDBJ databases">
        <authorList>
            <person name="Criscuolo A."/>
        </authorList>
    </citation>
    <scope>NUCLEOTIDE SEQUENCE</scope>
    <source>
        <strain evidence="1">CIP111894</strain>
    </source>
</reference>
<gene>
    <name evidence="1" type="ORF">PAECIP111894_00199</name>
</gene>
<evidence type="ECO:0000313" key="1">
    <source>
        <dbReference type="EMBL" id="CAH1054054.1"/>
    </source>
</evidence>
<accession>A0ABM9B6L7</accession>
<organism evidence="1 2">
    <name type="scientific">Paenibacillus pseudetheri</name>
    <dbReference type="NCBI Taxonomy" id="2897682"/>
    <lineage>
        <taxon>Bacteria</taxon>
        <taxon>Bacillati</taxon>
        <taxon>Bacillota</taxon>
        <taxon>Bacilli</taxon>
        <taxon>Bacillales</taxon>
        <taxon>Paenibacillaceae</taxon>
        <taxon>Paenibacillus</taxon>
    </lineage>
</organism>
<comment type="caution">
    <text evidence="1">The sequence shown here is derived from an EMBL/GenBank/DDBJ whole genome shotgun (WGS) entry which is preliminary data.</text>
</comment>
<proteinExistence type="predicted"/>
<dbReference type="Proteomes" id="UP000838749">
    <property type="component" value="Unassembled WGS sequence"/>
</dbReference>
<dbReference type="RefSeq" id="WP_234530075.1">
    <property type="nucleotide sequence ID" value="NZ_CAKMAB010000001.1"/>
</dbReference>